<dbReference type="Proteomes" id="UP000613582">
    <property type="component" value="Unassembled WGS sequence"/>
</dbReference>
<dbReference type="EC" id="4.1.1.23" evidence="7"/>
<keyword evidence="4 7" id="KW-0665">Pyrimidine biosynthesis</keyword>
<evidence type="ECO:0000313" key="12">
    <source>
        <dbReference type="EMBL" id="GGD15793.1"/>
    </source>
</evidence>
<dbReference type="GO" id="GO:0004590">
    <property type="term" value="F:orotidine-5'-phosphate decarboxylase activity"/>
    <property type="evidence" value="ECO:0007669"/>
    <property type="project" value="UniProtKB-UniRule"/>
</dbReference>
<dbReference type="InterPro" id="IPR018089">
    <property type="entry name" value="OMPdecase_AS"/>
</dbReference>
<feature type="binding site" evidence="7 9">
    <location>
        <position position="40"/>
    </location>
    <ligand>
        <name>substrate</name>
    </ligand>
</feature>
<dbReference type="HAMAP" id="MF_01200_B">
    <property type="entry name" value="OMPdecase_type1_B"/>
    <property type="match status" value="1"/>
</dbReference>
<name>A0A8J2V783_9PROT</name>
<comment type="catalytic activity">
    <reaction evidence="6 7 10">
        <text>orotidine 5'-phosphate + H(+) = UMP + CO2</text>
        <dbReference type="Rhea" id="RHEA:11596"/>
        <dbReference type="ChEBI" id="CHEBI:15378"/>
        <dbReference type="ChEBI" id="CHEBI:16526"/>
        <dbReference type="ChEBI" id="CHEBI:57538"/>
        <dbReference type="ChEBI" id="CHEBI:57865"/>
        <dbReference type="EC" id="4.1.1.23"/>
    </reaction>
</comment>
<keyword evidence="13" id="KW-1185">Reference proteome</keyword>
<sequence length="243" mass="25989">MSETRQIDLIDRLIVPLDVPSPEEAETTVALLGDHARFYKIGHQLLPIGGAGLARRLSNRGKKVFLDFKFLDIGATVEKGVASAVKLQGDFITIHSDRDALKGAVAGRGDDPRLKILAVTVLTSWDQQTIIDNGMNMSVHDLVLFRTELAAENGADGVVASAQEAASIRARFGNDLAIVTPGVRPRGASSNDQKRIVTPAEAIRAGSDHLVIGRPILNAPNPSVAVKDIMDEMEEALADDKGV</sequence>
<feature type="binding site" evidence="7 9">
    <location>
        <position position="184"/>
    </location>
    <ligand>
        <name>substrate</name>
    </ligand>
</feature>
<comment type="pathway">
    <text evidence="2 7 10">Pyrimidine metabolism; UMP biosynthesis via de novo pathway; UMP from orotate: step 2/2.</text>
</comment>
<evidence type="ECO:0000259" key="11">
    <source>
        <dbReference type="SMART" id="SM00934"/>
    </source>
</evidence>
<dbReference type="NCBIfam" id="NF001273">
    <property type="entry name" value="PRK00230.1"/>
    <property type="match status" value="1"/>
</dbReference>
<dbReference type="UniPathway" id="UPA00070">
    <property type="reaction ID" value="UER00120"/>
</dbReference>
<evidence type="ECO:0000256" key="2">
    <source>
        <dbReference type="ARBA" id="ARBA00004861"/>
    </source>
</evidence>
<dbReference type="RefSeq" id="WP_188158027.1">
    <property type="nucleotide sequence ID" value="NZ_BMGH01000001.1"/>
</dbReference>
<evidence type="ECO:0000256" key="10">
    <source>
        <dbReference type="RuleBase" id="RU000512"/>
    </source>
</evidence>
<evidence type="ECO:0000256" key="4">
    <source>
        <dbReference type="ARBA" id="ARBA00022975"/>
    </source>
</evidence>
<evidence type="ECO:0000256" key="5">
    <source>
        <dbReference type="ARBA" id="ARBA00023239"/>
    </source>
</evidence>
<evidence type="ECO:0000256" key="7">
    <source>
        <dbReference type="HAMAP-Rule" id="MF_01200"/>
    </source>
</evidence>
<comment type="similarity">
    <text evidence="7">Belongs to the OMP decarboxylase family. Type 1 subfamily.</text>
</comment>
<dbReference type="InterPro" id="IPR047596">
    <property type="entry name" value="OMPdecase_bac"/>
</dbReference>
<dbReference type="PROSITE" id="PS00156">
    <property type="entry name" value="OMPDECASE"/>
    <property type="match status" value="1"/>
</dbReference>
<protein>
    <recommendedName>
        <fullName evidence="7">Orotidine 5'-phosphate decarboxylase</fullName>
        <ecNumber evidence="7">4.1.1.23</ecNumber>
    </recommendedName>
    <alternativeName>
        <fullName evidence="7">OMP decarboxylase</fullName>
        <shortName evidence="7">OMPDCase</shortName>
        <shortName evidence="7">OMPdecase</shortName>
    </alternativeName>
</protein>
<dbReference type="InterPro" id="IPR014732">
    <property type="entry name" value="OMPdecase"/>
</dbReference>
<evidence type="ECO:0000256" key="8">
    <source>
        <dbReference type="PIRSR" id="PIRSR614732-1"/>
    </source>
</evidence>
<dbReference type="InterPro" id="IPR011060">
    <property type="entry name" value="RibuloseP-bd_barrel"/>
</dbReference>
<dbReference type="SUPFAM" id="SSF51366">
    <property type="entry name" value="Ribulose-phoshate binding barrel"/>
    <property type="match status" value="1"/>
</dbReference>
<accession>A0A8J2V783</accession>
<dbReference type="PANTHER" id="PTHR32119:SF2">
    <property type="entry name" value="OROTIDINE 5'-PHOSPHATE DECARBOXYLASE"/>
    <property type="match status" value="1"/>
</dbReference>
<dbReference type="AlphaFoldDB" id="A0A8J2V783"/>
<feature type="binding site" evidence="7 9">
    <location>
        <position position="193"/>
    </location>
    <ligand>
        <name>substrate</name>
    </ligand>
</feature>
<keyword evidence="3 7" id="KW-0210">Decarboxylase</keyword>
<dbReference type="PANTHER" id="PTHR32119">
    <property type="entry name" value="OROTIDINE 5'-PHOSPHATE DECARBOXYLASE"/>
    <property type="match status" value="1"/>
</dbReference>
<comment type="function">
    <text evidence="1 7">Catalyzes the decarboxylation of orotidine 5'-monophosphate (OMP) to uridine 5'-monophosphate (UMP).</text>
</comment>
<keyword evidence="5 7" id="KW-0456">Lyase</keyword>
<dbReference type="CDD" id="cd04725">
    <property type="entry name" value="OMP_decarboxylase_like"/>
    <property type="match status" value="1"/>
</dbReference>
<feature type="active site" description="Proton donor" evidence="7">
    <location>
        <position position="69"/>
    </location>
</feature>
<evidence type="ECO:0000256" key="3">
    <source>
        <dbReference type="ARBA" id="ARBA00022793"/>
    </source>
</evidence>
<evidence type="ECO:0000256" key="9">
    <source>
        <dbReference type="PIRSR" id="PIRSR614732-2"/>
    </source>
</evidence>
<feature type="active site" description="For OMPdecase activity" evidence="8">
    <location>
        <position position="69"/>
    </location>
</feature>
<dbReference type="GO" id="GO:0044205">
    <property type="term" value="P:'de novo' UMP biosynthetic process"/>
    <property type="evidence" value="ECO:0007669"/>
    <property type="project" value="UniProtKB-UniRule"/>
</dbReference>
<reference evidence="12" key="2">
    <citation type="submission" date="2020-09" db="EMBL/GenBank/DDBJ databases">
        <authorList>
            <person name="Sun Q."/>
            <person name="Zhou Y."/>
        </authorList>
    </citation>
    <scope>NUCLEOTIDE SEQUENCE</scope>
    <source>
        <strain evidence="12">CGMCC 1.12921</strain>
    </source>
</reference>
<proteinExistence type="inferred from homology"/>
<feature type="binding site" evidence="7 9">
    <location>
        <position position="213"/>
    </location>
    <ligand>
        <name>substrate</name>
    </ligand>
</feature>
<dbReference type="Gene3D" id="3.20.20.70">
    <property type="entry name" value="Aldolase class I"/>
    <property type="match status" value="1"/>
</dbReference>
<gene>
    <name evidence="7 12" type="primary">pyrF</name>
    <name evidence="12" type="ORF">GCM10011342_25730</name>
</gene>
<feature type="active site" description="For OMPdecase activity" evidence="8">
    <location>
        <position position="72"/>
    </location>
</feature>
<evidence type="ECO:0000256" key="1">
    <source>
        <dbReference type="ARBA" id="ARBA00002356"/>
    </source>
</evidence>
<feature type="binding site" evidence="7">
    <location>
        <begin position="67"/>
        <end position="76"/>
    </location>
    <ligand>
        <name>substrate</name>
    </ligand>
</feature>
<dbReference type="InterPro" id="IPR001754">
    <property type="entry name" value="OMPdeCOase_dom"/>
</dbReference>
<comment type="caution">
    <text evidence="12">The sequence shown here is derived from an EMBL/GenBank/DDBJ whole genome shotgun (WGS) entry which is preliminary data.</text>
</comment>
<dbReference type="EMBL" id="BMGH01000001">
    <property type="protein sequence ID" value="GGD15793.1"/>
    <property type="molecule type" value="Genomic_DNA"/>
</dbReference>
<feature type="binding site" evidence="7 9">
    <location>
        <position position="214"/>
    </location>
    <ligand>
        <name>substrate</name>
    </ligand>
</feature>
<comment type="subunit">
    <text evidence="7">Homodimer.</text>
</comment>
<feature type="binding site" evidence="7 9">
    <location>
        <position position="18"/>
    </location>
    <ligand>
        <name>substrate</name>
    </ligand>
</feature>
<feature type="binding site" evidence="7 9">
    <location>
        <position position="123"/>
    </location>
    <ligand>
        <name>substrate</name>
    </ligand>
</feature>
<dbReference type="NCBIfam" id="TIGR01740">
    <property type="entry name" value="pyrF"/>
    <property type="match status" value="1"/>
</dbReference>
<dbReference type="Pfam" id="PF00215">
    <property type="entry name" value="OMPdecase"/>
    <property type="match status" value="1"/>
</dbReference>
<dbReference type="GO" id="GO:0006207">
    <property type="term" value="P:'de novo' pyrimidine nucleobase biosynthetic process"/>
    <property type="evidence" value="ECO:0007669"/>
    <property type="project" value="InterPro"/>
</dbReference>
<organism evidence="12 13">
    <name type="scientific">Aquisalinus flavus</name>
    <dbReference type="NCBI Taxonomy" id="1526572"/>
    <lineage>
        <taxon>Bacteria</taxon>
        <taxon>Pseudomonadati</taxon>
        <taxon>Pseudomonadota</taxon>
        <taxon>Alphaproteobacteria</taxon>
        <taxon>Parvularculales</taxon>
        <taxon>Parvularculaceae</taxon>
        <taxon>Aquisalinus</taxon>
    </lineage>
</organism>
<dbReference type="GO" id="GO:0005829">
    <property type="term" value="C:cytosol"/>
    <property type="evidence" value="ECO:0007669"/>
    <property type="project" value="TreeGrafter"/>
</dbReference>
<dbReference type="InterPro" id="IPR013785">
    <property type="entry name" value="Aldolase_TIM"/>
</dbReference>
<feature type="domain" description="Orotidine 5'-phosphate decarboxylase" evidence="11">
    <location>
        <begin position="12"/>
        <end position="229"/>
    </location>
</feature>
<dbReference type="SMART" id="SM00934">
    <property type="entry name" value="OMPdecase"/>
    <property type="match status" value="1"/>
</dbReference>
<reference evidence="12" key="1">
    <citation type="journal article" date="2014" name="Int. J. Syst. Evol. Microbiol.">
        <title>Complete genome sequence of Corynebacterium casei LMG S-19264T (=DSM 44701T), isolated from a smear-ripened cheese.</title>
        <authorList>
            <consortium name="US DOE Joint Genome Institute (JGI-PGF)"/>
            <person name="Walter F."/>
            <person name="Albersmeier A."/>
            <person name="Kalinowski J."/>
            <person name="Ruckert C."/>
        </authorList>
    </citation>
    <scope>NUCLEOTIDE SEQUENCE</scope>
    <source>
        <strain evidence="12">CGMCC 1.12921</strain>
    </source>
</reference>
<feature type="active site" description="For OMPdecase activity" evidence="8">
    <location>
        <position position="67"/>
    </location>
</feature>
<evidence type="ECO:0000313" key="13">
    <source>
        <dbReference type="Proteomes" id="UP000613582"/>
    </source>
</evidence>
<evidence type="ECO:0000256" key="6">
    <source>
        <dbReference type="ARBA" id="ARBA00049157"/>
    </source>
</evidence>